<protein>
    <submittedName>
        <fullName evidence="2">ATP-dependent sacrificial sulfur transferase LarE</fullName>
    </submittedName>
</protein>
<dbReference type="PIRSF" id="PIRSF006661">
    <property type="entry name" value="PP-lp_UCP006661"/>
    <property type="match status" value="1"/>
</dbReference>
<dbReference type="InterPro" id="IPR022310">
    <property type="entry name" value="NAD/GMP_synthase"/>
</dbReference>
<dbReference type="Gene3D" id="3.40.50.620">
    <property type="entry name" value="HUPs"/>
    <property type="match status" value="1"/>
</dbReference>
<dbReference type="RefSeq" id="WP_268040912.1">
    <property type="nucleotide sequence ID" value="NZ_JAPQER010000003.1"/>
</dbReference>
<keyword evidence="3" id="KW-1185">Reference proteome</keyword>
<feature type="domain" description="NAD/GMP synthase" evidence="1">
    <location>
        <begin position="16"/>
        <end position="82"/>
    </location>
</feature>
<dbReference type="GO" id="GO:0016740">
    <property type="term" value="F:transferase activity"/>
    <property type="evidence" value="ECO:0007669"/>
    <property type="project" value="UniProtKB-KW"/>
</dbReference>
<evidence type="ECO:0000313" key="2">
    <source>
        <dbReference type="EMBL" id="MCY6484607.1"/>
    </source>
</evidence>
<name>A0ABT4D048_9CLOT</name>
<dbReference type="EMBL" id="JAPQER010000003">
    <property type="protein sequence ID" value="MCY6484607.1"/>
    <property type="molecule type" value="Genomic_DNA"/>
</dbReference>
<dbReference type="SUPFAM" id="SSF52402">
    <property type="entry name" value="Adenine nucleotide alpha hydrolases-like"/>
    <property type="match status" value="1"/>
</dbReference>
<dbReference type="Pfam" id="PF02540">
    <property type="entry name" value="NAD_synthase"/>
    <property type="match status" value="1"/>
</dbReference>
<dbReference type="InterPro" id="IPR005232">
    <property type="entry name" value="LarE"/>
</dbReference>
<dbReference type="NCBIfam" id="TIGR00268">
    <property type="entry name" value="ATP-dependent sacrificial sulfur transferase LarE"/>
    <property type="match status" value="1"/>
</dbReference>
<proteinExistence type="predicted"/>
<comment type="caution">
    <text evidence="2">The sequence shown here is derived from an EMBL/GenBank/DDBJ whole genome shotgun (WGS) entry which is preliminary data.</text>
</comment>
<dbReference type="PANTHER" id="PTHR43169">
    <property type="entry name" value="EXSB FAMILY PROTEIN"/>
    <property type="match status" value="1"/>
</dbReference>
<keyword evidence="2" id="KW-0808">Transferase</keyword>
<dbReference type="InterPro" id="IPR014729">
    <property type="entry name" value="Rossmann-like_a/b/a_fold"/>
</dbReference>
<dbReference type="CDD" id="cd01990">
    <property type="entry name" value="LarE-like"/>
    <property type="match status" value="1"/>
</dbReference>
<evidence type="ECO:0000259" key="1">
    <source>
        <dbReference type="Pfam" id="PF02540"/>
    </source>
</evidence>
<dbReference type="InterPro" id="IPR052188">
    <property type="entry name" value="Ni-pincer_cofactor_biosynth"/>
</dbReference>
<gene>
    <name evidence="2" type="primary">larE</name>
    <name evidence="2" type="ORF">OW763_09675</name>
</gene>
<dbReference type="Proteomes" id="UP001078443">
    <property type="component" value="Unassembled WGS sequence"/>
</dbReference>
<accession>A0ABT4D048</accession>
<dbReference type="PANTHER" id="PTHR43169:SF2">
    <property type="entry name" value="NAD_GMP SYNTHASE DOMAIN-CONTAINING PROTEIN"/>
    <property type="match status" value="1"/>
</dbReference>
<sequence>MKNEKYTKLLNYLKELDSIVVAFSGGVDSTFLLKAAKQALGDKVLAVTVISPYIPKWEVEEARTITNKLGVKHEFIEVPIIDEIKFNPEDRCYLCKKSIFNLIKGFALKKGYRYVVDGTNLDDTRDYRPGRKALKELNIKSPLLENQLTKQEIRDLSKELKLESWNKPAYACLLSRVPYGNEIKIEELERIEKSEKYLMSIGFKAVRVRCHKELARVEVPKEERCKLFQENLLDEISYRLKEFGFKYVSLDMEGYRIGSLNESIKKQPII</sequence>
<reference evidence="2" key="1">
    <citation type="submission" date="2022-12" db="EMBL/GenBank/DDBJ databases">
        <authorList>
            <person name="Wang J."/>
        </authorList>
    </citation>
    <scope>NUCLEOTIDE SEQUENCE</scope>
    <source>
        <strain evidence="2">HY-45-18</strain>
    </source>
</reference>
<organism evidence="2 3">
    <name type="scientific">Clostridium aestuarii</name>
    <dbReference type="NCBI Taxonomy" id="338193"/>
    <lineage>
        <taxon>Bacteria</taxon>
        <taxon>Bacillati</taxon>
        <taxon>Bacillota</taxon>
        <taxon>Clostridia</taxon>
        <taxon>Eubacteriales</taxon>
        <taxon>Clostridiaceae</taxon>
        <taxon>Clostridium</taxon>
    </lineage>
</organism>
<evidence type="ECO:0000313" key="3">
    <source>
        <dbReference type="Proteomes" id="UP001078443"/>
    </source>
</evidence>